<keyword evidence="2" id="KW-0444">Lipid biosynthesis</keyword>
<keyword evidence="10" id="KW-0614">Plasmid</keyword>
<evidence type="ECO:0000313" key="10">
    <source>
        <dbReference type="EMBL" id="BDD11607.1"/>
    </source>
</evidence>
<proteinExistence type="inferred from homology"/>
<accession>A0AAU9CUE3</accession>
<comment type="similarity">
    <text evidence="1">Belongs to the acyl-ACP thioesterase family.</text>
</comment>
<dbReference type="AlphaFoldDB" id="A0AAU9CUE3"/>
<dbReference type="Pfam" id="PF01643">
    <property type="entry name" value="Acyl-ACP_TE"/>
    <property type="match status" value="1"/>
</dbReference>
<evidence type="ECO:0000256" key="3">
    <source>
        <dbReference type="ARBA" id="ARBA00022801"/>
    </source>
</evidence>
<reference evidence="10 11" key="1">
    <citation type="submission" date="2021-12" db="EMBL/GenBank/DDBJ databases">
        <title>Genome sequencing of bacteria with rrn-lacking chromosome and rrn-plasmid.</title>
        <authorList>
            <person name="Anda M."/>
            <person name="Iwasaki W."/>
        </authorList>
    </citation>
    <scope>NUCLEOTIDE SEQUENCE [LARGE SCALE GENOMIC DNA]</scope>
    <source>
        <strain evidence="10 11">DSM 100852</strain>
        <plasmid evidence="10 11">pFA1</plasmid>
    </source>
</reference>
<name>A0AAU9CUE3_9BACT</name>
<geneLocation type="plasmid" evidence="10 11">
    <name>pFA1</name>
</geneLocation>
<gene>
    <name evidence="10" type="ORF">FUAX_40390</name>
</gene>
<dbReference type="KEGG" id="fax:FUAX_40390"/>
<keyword evidence="5" id="KW-0809">Transit peptide</keyword>
<dbReference type="InterPro" id="IPR045023">
    <property type="entry name" value="FATA/B"/>
</dbReference>
<evidence type="ECO:0000313" key="11">
    <source>
        <dbReference type="Proteomes" id="UP001348817"/>
    </source>
</evidence>
<protein>
    <submittedName>
        <fullName evidence="10">Acyl-ACP thioesterase</fullName>
    </submittedName>
</protein>
<dbReference type="GO" id="GO:0000036">
    <property type="term" value="F:acyl carrier activity"/>
    <property type="evidence" value="ECO:0007669"/>
    <property type="project" value="TreeGrafter"/>
</dbReference>
<dbReference type="GO" id="GO:0016297">
    <property type="term" value="F:fatty acyl-[ACP] hydrolase activity"/>
    <property type="evidence" value="ECO:0007669"/>
    <property type="project" value="InterPro"/>
</dbReference>
<dbReference type="SUPFAM" id="SSF54637">
    <property type="entry name" value="Thioesterase/thiol ester dehydrase-isomerase"/>
    <property type="match status" value="2"/>
</dbReference>
<keyword evidence="6" id="KW-0443">Lipid metabolism</keyword>
<dbReference type="PANTHER" id="PTHR31727">
    <property type="entry name" value="OLEOYL-ACYL CARRIER PROTEIN THIOESTERASE 1, CHLOROPLASTIC"/>
    <property type="match status" value="1"/>
</dbReference>
<dbReference type="PANTHER" id="PTHR31727:SF6">
    <property type="entry name" value="OLEOYL-ACYL CARRIER PROTEIN THIOESTERASE 1, CHLOROPLASTIC"/>
    <property type="match status" value="1"/>
</dbReference>
<feature type="domain" description="Acyl-ACP thioesterase-like C-terminal" evidence="9">
    <location>
        <begin position="165"/>
        <end position="235"/>
    </location>
</feature>
<dbReference type="Proteomes" id="UP001348817">
    <property type="component" value="Plasmid pFA1"/>
</dbReference>
<evidence type="ECO:0000259" key="9">
    <source>
        <dbReference type="Pfam" id="PF20791"/>
    </source>
</evidence>
<keyword evidence="3" id="KW-0378">Hydrolase</keyword>
<keyword evidence="11" id="KW-1185">Reference proteome</keyword>
<organism evidence="10 11">
    <name type="scientific">Fulvitalea axinellae</name>
    <dbReference type="NCBI Taxonomy" id="1182444"/>
    <lineage>
        <taxon>Bacteria</taxon>
        <taxon>Pseudomonadati</taxon>
        <taxon>Bacteroidota</taxon>
        <taxon>Cytophagia</taxon>
        <taxon>Cytophagales</taxon>
        <taxon>Persicobacteraceae</taxon>
        <taxon>Fulvitalea</taxon>
    </lineage>
</organism>
<evidence type="ECO:0000256" key="5">
    <source>
        <dbReference type="ARBA" id="ARBA00022946"/>
    </source>
</evidence>
<dbReference type="CDD" id="cd00586">
    <property type="entry name" value="4HBT"/>
    <property type="match status" value="1"/>
</dbReference>
<feature type="domain" description="Acyl-ACP thioesterase N-terminal hotdog" evidence="8">
    <location>
        <begin position="16"/>
        <end position="130"/>
    </location>
</feature>
<keyword evidence="4" id="KW-0276">Fatty acid metabolism</keyword>
<evidence type="ECO:0000256" key="7">
    <source>
        <dbReference type="ARBA" id="ARBA00023160"/>
    </source>
</evidence>
<evidence type="ECO:0000256" key="6">
    <source>
        <dbReference type="ARBA" id="ARBA00023098"/>
    </source>
</evidence>
<evidence type="ECO:0000259" key="8">
    <source>
        <dbReference type="Pfam" id="PF01643"/>
    </source>
</evidence>
<evidence type="ECO:0000256" key="4">
    <source>
        <dbReference type="ARBA" id="ARBA00022832"/>
    </source>
</evidence>
<dbReference type="Gene3D" id="3.10.129.10">
    <property type="entry name" value="Hotdog Thioesterase"/>
    <property type="match status" value="2"/>
</dbReference>
<evidence type="ECO:0000256" key="1">
    <source>
        <dbReference type="ARBA" id="ARBA00006500"/>
    </source>
</evidence>
<keyword evidence="7" id="KW-0275">Fatty acid biosynthesis</keyword>
<dbReference type="InterPro" id="IPR002864">
    <property type="entry name" value="Acyl-ACP_thioesterase_NHD"/>
</dbReference>
<dbReference type="InterPro" id="IPR029069">
    <property type="entry name" value="HotDog_dom_sf"/>
</dbReference>
<dbReference type="EMBL" id="AP025315">
    <property type="protein sequence ID" value="BDD11607.1"/>
    <property type="molecule type" value="Genomic_DNA"/>
</dbReference>
<dbReference type="Pfam" id="PF20791">
    <property type="entry name" value="Acyl-ACP_TE_C"/>
    <property type="match status" value="1"/>
</dbReference>
<evidence type="ECO:0000256" key="2">
    <source>
        <dbReference type="ARBA" id="ARBA00022516"/>
    </source>
</evidence>
<sequence>MFQRLICYMDRTGIYTFPVKGSDYDYKGQVSYPTLVDMMLEAAGLHATERGFGLADIMRNGRSWVLTRFHLDLLKSSKYDREIKIETWVANVGELFTNRKFKLYNGKGEIFAVGSSSWALIDIRLRKAIELDGVLDESLAETDKGTDIPAPIRIDSVKEGSALGSVEVKYGDLDINRHVNSVRYIRWVLDCFPLEHFLSSRIKSLDVNYVAEVLYGQKADIFASGDVSVSNENIIELKVDEKAVCRAKVVWE</sequence>
<dbReference type="InterPro" id="IPR049427">
    <property type="entry name" value="Acyl-ACP_TE_C"/>
</dbReference>